<proteinExistence type="predicted"/>
<dbReference type="EMBL" id="GBRH01258206">
    <property type="protein sequence ID" value="JAD39689.1"/>
    <property type="molecule type" value="Transcribed_RNA"/>
</dbReference>
<evidence type="ECO:0000313" key="1">
    <source>
        <dbReference type="EMBL" id="JAD39689.1"/>
    </source>
</evidence>
<dbReference type="AlphaFoldDB" id="A0A0A8ZJW7"/>
<sequence>MKHSIIRAVHLPPTTGLLCILFMKHSLIHAVHLPPTTGLLIIVAMH</sequence>
<reference evidence="1" key="1">
    <citation type="submission" date="2014-09" db="EMBL/GenBank/DDBJ databases">
        <authorList>
            <person name="Magalhaes I.L.F."/>
            <person name="Oliveira U."/>
            <person name="Santos F.R."/>
            <person name="Vidigal T.H.D.A."/>
            <person name="Brescovit A.D."/>
            <person name="Santos A.J."/>
        </authorList>
    </citation>
    <scope>NUCLEOTIDE SEQUENCE</scope>
    <source>
        <tissue evidence="1">Shoot tissue taken approximately 20 cm above the soil surface</tissue>
    </source>
</reference>
<organism evidence="1">
    <name type="scientific">Arundo donax</name>
    <name type="common">Giant reed</name>
    <name type="synonym">Donax arundinaceus</name>
    <dbReference type="NCBI Taxonomy" id="35708"/>
    <lineage>
        <taxon>Eukaryota</taxon>
        <taxon>Viridiplantae</taxon>
        <taxon>Streptophyta</taxon>
        <taxon>Embryophyta</taxon>
        <taxon>Tracheophyta</taxon>
        <taxon>Spermatophyta</taxon>
        <taxon>Magnoliopsida</taxon>
        <taxon>Liliopsida</taxon>
        <taxon>Poales</taxon>
        <taxon>Poaceae</taxon>
        <taxon>PACMAD clade</taxon>
        <taxon>Arundinoideae</taxon>
        <taxon>Arundineae</taxon>
        <taxon>Arundo</taxon>
    </lineage>
</organism>
<reference evidence="1" key="2">
    <citation type="journal article" date="2015" name="Data Brief">
        <title>Shoot transcriptome of the giant reed, Arundo donax.</title>
        <authorList>
            <person name="Barrero R.A."/>
            <person name="Guerrero F.D."/>
            <person name="Moolhuijzen P."/>
            <person name="Goolsby J.A."/>
            <person name="Tidwell J."/>
            <person name="Bellgard S.E."/>
            <person name="Bellgard M.I."/>
        </authorList>
    </citation>
    <scope>NUCLEOTIDE SEQUENCE</scope>
    <source>
        <tissue evidence="1">Shoot tissue taken approximately 20 cm above the soil surface</tissue>
    </source>
</reference>
<name>A0A0A8ZJW7_ARUDO</name>
<protein>
    <submittedName>
        <fullName evidence="1">Uncharacterized protein</fullName>
    </submittedName>
</protein>
<accession>A0A0A8ZJW7</accession>